<name>A0A4R3MUD8_9GAMM</name>
<dbReference type="InterPro" id="IPR014966">
    <property type="entry name" value="FRG-dom"/>
</dbReference>
<evidence type="ECO:0000256" key="1">
    <source>
        <dbReference type="SAM" id="MobiDB-lite"/>
    </source>
</evidence>
<feature type="region of interest" description="Disordered" evidence="1">
    <location>
        <begin position="1"/>
        <end position="20"/>
    </location>
</feature>
<dbReference type="Proteomes" id="UP000295717">
    <property type="component" value="Unassembled WGS sequence"/>
</dbReference>
<feature type="domain" description="FRG" evidence="2">
    <location>
        <begin position="48"/>
        <end position="161"/>
    </location>
</feature>
<comment type="caution">
    <text evidence="3">The sequence shown here is derived from an EMBL/GenBank/DDBJ whole genome shotgun (WGS) entry which is preliminary data.</text>
</comment>
<dbReference type="OrthoDB" id="1091301at2"/>
<evidence type="ECO:0000313" key="4">
    <source>
        <dbReference type="Proteomes" id="UP000295717"/>
    </source>
</evidence>
<gene>
    <name evidence="3" type="ORF">EDC35_10753</name>
</gene>
<evidence type="ECO:0000313" key="3">
    <source>
        <dbReference type="EMBL" id="TCT19725.1"/>
    </source>
</evidence>
<sequence>MRQISGTMLTPDLRKHTSSKGVASDSGYVVNTYRELVEQVAKLSYLNKDFLLFFRGQANDYKNKAGKSTFYPTIYRSDYLTQQELDYRFDKLYSASKILAELFKKHKIEGQYELRRKKHIQWSILQHYEVTETPLIDVTQSIRVACSFAQLNNDQKTAFIYVFGLPYYTNRISINSEHDLINIRLLSITPPQALRPYFQEGFLVGTDDITNEYERKEELDLNNRLIAKFEIPNSGLFWGNSFDRIPEDALYPKNDEIENICKDIDRDLKTEIAPLNIGIFLKLWAELEQVVLKQARLYIRDAHNVRNAISVLLKYEESKYSLLKELDNLRMFRNAVVHKPTSINNDELNKNIQVLEKLKREINAYNS</sequence>
<dbReference type="RefSeq" id="WP_132977778.1">
    <property type="nucleotide sequence ID" value="NZ_SMAO01000007.1"/>
</dbReference>
<evidence type="ECO:0000259" key="2">
    <source>
        <dbReference type="SMART" id="SM00901"/>
    </source>
</evidence>
<keyword evidence="4" id="KW-1185">Reference proteome</keyword>
<organism evidence="3 4">
    <name type="scientific">Thiobaca trueperi</name>
    <dbReference type="NCBI Taxonomy" id="127458"/>
    <lineage>
        <taxon>Bacteria</taxon>
        <taxon>Pseudomonadati</taxon>
        <taxon>Pseudomonadota</taxon>
        <taxon>Gammaproteobacteria</taxon>
        <taxon>Chromatiales</taxon>
        <taxon>Chromatiaceae</taxon>
        <taxon>Thiobaca</taxon>
    </lineage>
</organism>
<proteinExistence type="predicted"/>
<dbReference type="Pfam" id="PF08867">
    <property type="entry name" value="FRG"/>
    <property type="match status" value="1"/>
</dbReference>
<dbReference type="SMART" id="SM00901">
    <property type="entry name" value="FRG"/>
    <property type="match status" value="1"/>
</dbReference>
<dbReference type="EMBL" id="SMAO01000007">
    <property type="protein sequence ID" value="TCT19725.1"/>
    <property type="molecule type" value="Genomic_DNA"/>
</dbReference>
<reference evidence="3 4" key="1">
    <citation type="submission" date="2019-03" db="EMBL/GenBank/DDBJ databases">
        <title>Genomic Encyclopedia of Type Strains, Phase IV (KMG-IV): sequencing the most valuable type-strain genomes for metagenomic binning, comparative biology and taxonomic classification.</title>
        <authorList>
            <person name="Goeker M."/>
        </authorList>
    </citation>
    <scope>NUCLEOTIDE SEQUENCE [LARGE SCALE GENOMIC DNA]</scope>
    <source>
        <strain evidence="3 4">DSM 13587</strain>
    </source>
</reference>
<protein>
    <submittedName>
        <fullName evidence="3">FRG domain-containing protein</fullName>
    </submittedName>
</protein>
<dbReference type="AlphaFoldDB" id="A0A4R3MUD8"/>
<accession>A0A4R3MUD8</accession>